<dbReference type="AlphaFoldDB" id="A0A0R3X6T7"/>
<organism evidence="1">
    <name type="scientific">Hydatigena taeniaeformis</name>
    <name type="common">Feline tapeworm</name>
    <name type="synonym">Taenia taeniaeformis</name>
    <dbReference type="NCBI Taxonomy" id="6205"/>
    <lineage>
        <taxon>Eukaryota</taxon>
        <taxon>Metazoa</taxon>
        <taxon>Spiralia</taxon>
        <taxon>Lophotrochozoa</taxon>
        <taxon>Platyhelminthes</taxon>
        <taxon>Cestoda</taxon>
        <taxon>Eucestoda</taxon>
        <taxon>Cyclophyllidea</taxon>
        <taxon>Taeniidae</taxon>
        <taxon>Hydatigera</taxon>
    </lineage>
</organism>
<evidence type="ECO:0000313" key="1">
    <source>
        <dbReference type="WBParaSite" id="TTAC_0000924001-mRNA-1"/>
    </source>
</evidence>
<sequence length="264" mass="28931">LLDCSAYGLLSGLTPIGYDHLTVKAHYFLSSWRQGKFDHSLCEEFRTLPAHSSAGSGIYTATAFAHFFKGNLEAAKQSLQKAYQAAGIKATSGDLCCVTPALLHAMFPLEAGELWEESIPPPMDPLRRLVIAESLHAKSPLLTLHHLNAFLSHPSYGYEYILFQFHNSSTAEGVRHLLDVSKTWALLRPDLEPVWTLLAATLRLYSGLQGVKKKTKTAAREGAVTSLFSAFAVCSPSPTSEVFGEIIVCLFIELYCCKGDFGMS</sequence>
<proteinExistence type="predicted"/>
<protein>
    <submittedName>
        <fullName evidence="1">Anaphase-promoting complex subunit 5</fullName>
    </submittedName>
</protein>
<reference evidence="1" key="1">
    <citation type="submission" date="2017-02" db="UniProtKB">
        <authorList>
            <consortium name="WormBaseParasite"/>
        </authorList>
    </citation>
    <scope>IDENTIFICATION</scope>
</reference>
<dbReference type="STRING" id="6205.A0A0R3X6T7"/>
<dbReference type="WBParaSite" id="TTAC_0000924001-mRNA-1">
    <property type="protein sequence ID" value="TTAC_0000924001-mRNA-1"/>
    <property type="gene ID" value="TTAC_0000924001"/>
</dbReference>
<accession>A0A0R3X6T7</accession>
<name>A0A0R3X6T7_HYDTA</name>